<dbReference type="AlphaFoldDB" id="A0A7J4YN33"/>
<dbReference type="GeneID" id="92987801"/>
<name>A0A7J4YN33_9BACE</name>
<evidence type="ECO:0000313" key="2">
    <source>
        <dbReference type="EMBL" id="KAA5229854.1"/>
    </source>
</evidence>
<evidence type="ECO:0000313" key="5">
    <source>
        <dbReference type="Proteomes" id="UP000440198"/>
    </source>
</evidence>
<evidence type="ECO:0000313" key="3">
    <source>
        <dbReference type="EMBL" id="KAA5257157.1"/>
    </source>
</evidence>
<dbReference type="GO" id="GO:0004553">
    <property type="term" value="F:hydrolase activity, hydrolyzing O-glycosyl compounds"/>
    <property type="evidence" value="ECO:0007669"/>
    <property type="project" value="InterPro"/>
</dbReference>
<feature type="domain" description="UDP-N-acetylglucosamine 2-epimerase" evidence="1">
    <location>
        <begin position="25"/>
        <end position="356"/>
    </location>
</feature>
<evidence type="ECO:0000259" key="1">
    <source>
        <dbReference type="Pfam" id="PF02350"/>
    </source>
</evidence>
<dbReference type="Proteomes" id="UP000421791">
    <property type="component" value="Unassembled WGS sequence"/>
</dbReference>
<evidence type="ECO:0000313" key="4">
    <source>
        <dbReference type="Proteomes" id="UP000421791"/>
    </source>
</evidence>
<keyword evidence="2" id="KW-0326">Glycosidase</keyword>
<dbReference type="RefSeq" id="WP_007755357.1">
    <property type="nucleotide sequence ID" value="NZ_CAUFJA010000004.1"/>
</dbReference>
<proteinExistence type="predicted"/>
<keyword evidence="5" id="KW-1185">Reference proteome</keyword>
<accession>A0A7J4YN33</accession>
<sequence length="381" mass="43401">MNKYRVAFATGSRADYGIVRNYIAKLNADTEVDFCVLTTGALLISQFGSAVNVIEQDGFRIDYRNVIPQKMGSLHDTCHIMARTLDDFSLFFSEHKYDLLIILGDRYEIYSVSIAAAMHRIPILHLHGGELTVANYDEFIRHSITKMATWHITSTEEYRNRVIQLGEKPENVYYLGALGAENCMHINMKNVLAELHGLYNSFVVLFHPETLNSVSPLEQVEEILEAIESYIKIYKFIFIGSNADTYADLITCRVKEFCNAHINCFFYTNLHPDSYHYAVQQSIALIGNSSSGIIEVPSLGSYTINIGDRQTGRVKSSSILDVRCNATAINGAIQYVIEHKDTPIIDTPYYKKNSAELYYQTTMNILRSSKQQYKEFYDIKF</sequence>
<dbReference type="Gene3D" id="3.40.50.2000">
    <property type="entry name" value="Glycogen Phosphorylase B"/>
    <property type="match status" value="2"/>
</dbReference>
<dbReference type="EC" id="3.2.1.183" evidence="2"/>
<dbReference type="PANTHER" id="PTHR43174">
    <property type="entry name" value="UDP-N-ACETYLGLUCOSAMINE 2-EPIMERASE"/>
    <property type="match status" value="1"/>
</dbReference>
<dbReference type="PANTHER" id="PTHR43174:SF3">
    <property type="entry name" value="UDP-N-ACETYLGLUCOSAMINE 2-EPIMERASE"/>
    <property type="match status" value="1"/>
</dbReference>
<dbReference type="EMBL" id="VWAK01000018">
    <property type="protein sequence ID" value="KAA5229854.1"/>
    <property type="molecule type" value="Genomic_DNA"/>
</dbReference>
<keyword evidence="2" id="KW-0378">Hydrolase</keyword>
<dbReference type="GO" id="GO:0006047">
    <property type="term" value="P:UDP-N-acetylglucosamine metabolic process"/>
    <property type="evidence" value="ECO:0007669"/>
    <property type="project" value="InterPro"/>
</dbReference>
<protein>
    <submittedName>
        <fullName evidence="2">UDP-N-acetylglucosamine 2-epimerase (Hydrolyzing)</fullName>
        <ecNumber evidence="2">3.2.1.183</ecNumber>
    </submittedName>
</protein>
<dbReference type="InterPro" id="IPR029767">
    <property type="entry name" value="WecB-like"/>
</dbReference>
<dbReference type="Pfam" id="PF02350">
    <property type="entry name" value="Epimerase_2"/>
    <property type="match status" value="1"/>
</dbReference>
<comment type="caution">
    <text evidence="2">The sequence shown here is derived from an EMBL/GenBank/DDBJ whole genome shotgun (WGS) entry which is preliminary data.</text>
</comment>
<dbReference type="Proteomes" id="UP000440198">
    <property type="component" value="Unassembled WGS sequence"/>
</dbReference>
<gene>
    <name evidence="2" type="primary">neuC</name>
    <name evidence="3" type="ORF">F2Z09_11070</name>
    <name evidence="2" type="ORF">F2Z22_12060</name>
</gene>
<dbReference type="EMBL" id="VWAG01000017">
    <property type="protein sequence ID" value="KAA5257157.1"/>
    <property type="molecule type" value="Genomic_DNA"/>
</dbReference>
<dbReference type="InterPro" id="IPR003331">
    <property type="entry name" value="UDP_GlcNAc_Epimerase_2_dom"/>
</dbReference>
<dbReference type="InterPro" id="IPR020004">
    <property type="entry name" value="UDP-GlcNAc_Epase"/>
</dbReference>
<dbReference type="SUPFAM" id="SSF53756">
    <property type="entry name" value="UDP-Glycosyltransferase/glycogen phosphorylase"/>
    <property type="match status" value="1"/>
</dbReference>
<reference evidence="4 5" key="1">
    <citation type="journal article" date="2019" name="Nat. Med.">
        <title>A library of human gut bacterial isolates paired with longitudinal multiomics data enables mechanistic microbiome research.</title>
        <authorList>
            <person name="Poyet M."/>
            <person name="Groussin M."/>
            <person name="Gibbons S.M."/>
            <person name="Avila-Pacheco J."/>
            <person name="Jiang X."/>
            <person name="Kearney S.M."/>
            <person name="Perrotta A.R."/>
            <person name="Berdy B."/>
            <person name="Zhao S."/>
            <person name="Lieberman T.D."/>
            <person name="Swanson P.K."/>
            <person name="Smith M."/>
            <person name="Roesemann S."/>
            <person name="Alexander J.E."/>
            <person name="Rich S.A."/>
            <person name="Livny J."/>
            <person name="Vlamakis H."/>
            <person name="Clish C."/>
            <person name="Bullock K."/>
            <person name="Deik A."/>
            <person name="Scott J."/>
            <person name="Pierce K.A."/>
            <person name="Xavier R.J."/>
            <person name="Alm E.J."/>
        </authorList>
    </citation>
    <scope>NUCLEOTIDE SEQUENCE [LARGE SCALE GENOMIC DNA]</scope>
    <source>
        <strain evidence="3 5">BIOML-A2</strain>
        <strain evidence="2 4">BIOML-A6</strain>
    </source>
</reference>
<organism evidence="2 4">
    <name type="scientific">Bacteroides finegoldii</name>
    <dbReference type="NCBI Taxonomy" id="338188"/>
    <lineage>
        <taxon>Bacteria</taxon>
        <taxon>Pseudomonadati</taxon>
        <taxon>Bacteroidota</taxon>
        <taxon>Bacteroidia</taxon>
        <taxon>Bacteroidales</taxon>
        <taxon>Bacteroidaceae</taxon>
        <taxon>Bacteroides</taxon>
    </lineage>
</organism>
<dbReference type="NCBIfam" id="TIGR03568">
    <property type="entry name" value="NeuC_NnaA"/>
    <property type="match status" value="1"/>
</dbReference>